<comment type="caution">
    <text evidence="3">The sequence shown here is derived from an EMBL/GenBank/DDBJ whole genome shotgun (WGS) entry which is preliminary data.</text>
</comment>
<dbReference type="Gene3D" id="3.40.1350.10">
    <property type="match status" value="1"/>
</dbReference>
<dbReference type="GO" id="GO:0004519">
    <property type="term" value="F:endonuclease activity"/>
    <property type="evidence" value="ECO:0007669"/>
    <property type="project" value="UniProtKB-KW"/>
</dbReference>
<name>A0ABU9SQV6_9ALTE</name>
<reference evidence="3 4" key="1">
    <citation type="submission" date="2024-03" db="EMBL/GenBank/DDBJ databases">
        <title>Community enrichment and isolation of bacterial strains for fucoidan degradation.</title>
        <authorList>
            <person name="Sichert A."/>
        </authorList>
    </citation>
    <scope>NUCLEOTIDE SEQUENCE [LARGE SCALE GENOMIC DNA]</scope>
    <source>
        <strain evidence="3 4">AS12</strain>
    </source>
</reference>
<keyword evidence="3" id="KW-0255">Endonuclease</keyword>
<dbReference type="InterPro" id="IPR011335">
    <property type="entry name" value="Restrct_endonuc-II-like"/>
</dbReference>
<gene>
    <name evidence="3" type="ORF">WNY77_00935</name>
</gene>
<evidence type="ECO:0000313" key="4">
    <source>
        <dbReference type="Proteomes" id="UP001461163"/>
    </source>
</evidence>
<dbReference type="PANTHER" id="PTHR30015">
    <property type="entry name" value="MRR RESTRICTION SYSTEM PROTEIN"/>
    <property type="match status" value="1"/>
</dbReference>
<dbReference type="Proteomes" id="UP001461163">
    <property type="component" value="Unassembled WGS sequence"/>
</dbReference>
<dbReference type="InterPro" id="IPR011856">
    <property type="entry name" value="tRNA_endonuc-like_dom_sf"/>
</dbReference>
<evidence type="ECO:0000313" key="3">
    <source>
        <dbReference type="EMBL" id="MEM5495950.1"/>
    </source>
</evidence>
<dbReference type="RefSeq" id="WP_342880584.1">
    <property type="nucleotide sequence ID" value="NZ_JBBMQS010000001.1"/>
</dbReference>
<keyword evidence="3" id="KW-0378">Hydrolase</keyword>
<keyword evidence="3" id="KW-0540">Nuclease</keyword>
<dbReference type="SUPFAM" id="SSF52980">
    <property type="entry name" value="Restriction endonuclease-like"/>
    <property type="match status" value="1"/>
</dbReference>
<keyword evidence="4" id="KW-1185">Reference proteome</keyword>
<dbReference type="Pfam" id="PF14338">
    <property type="entry name" value="Mrr_N"/>
    <property type="match status" value="1"/>
</dbReference>
<proteinExistence type="predicted"/>
<dbReference type="InterPro" id="IPR007560">
    <property type="entry name" value="Restrct_endonuc_IV_Mrr"/>
</dbReference>
<dbReference type="InterPro" id="IPR052906">
    <property type="entry name" value="Type_IV_Methyl-Rstrct_Enzyme"/>
</dbReference>
<sequence length="312" mass="34709">MAVPDFQFFMLPLLSELADGQEHKLQDLYVLLAKKANLSDEDKDELLPSGKQRVFHNRIGWARTYLKKAGLLDAVKLGVFVITEDGKILLKSNPTQINKSTLAQYSLFQEWQNGTSDLSVSPVLNTIPLSAGEPDTSMSPTEQMEASFAIIQSELSDEILTLIRDASPRFFETLVVDLMLAMGYGGWSKDSGKATQYSADGGIDGVINEDPLGLDTIYLQAKRYRESNTVGRPDIQAFSGALDMQRARKGVFITTSKFSSDALDYVQCIEKKIVLIDGQQLAEMMIKYNLGVSVKSTYQVKNIDTDYFNDDQ</sequence>
<dbReference type="InterPro" id="IPR025745">
    <property type="entry name" value="Mrr-like_N_dom"/>
</dbReference>
<dbReference type="Pfam" id="PF04471">
    <property type="entry name" value="Mrr_cat"/>
    <property type="match status" value="1"/>
</dbReference>
<accession>A0ABU9SQV6</accession>
<organism evidence="3 4">
    <name type="scientific">Paraglaciecola mesophila</name>
    <dbReference type="NCBI Taxonomy" id="197222"/>
    <lineage>
        <taxon>Bacteria</taxon>
        <taxon>Pseudomonadati</taxon>
        <taxon>Pseudomonadota</taxon>
        <taxon>Gammaproteobacteria</taxon>
        <taxon>Alteromonadales</taxon>
        <taxon>Alteromonadaceae</taxon>
        <taxon>Paraglaciecola</taxon>
    </lineage>
</organism>
<feature type="domain" description="Restriction endonuclease type IV Mrr" evidence="1">
    <location>
        <begin position="164"/>
        <end position="285"/>
    </location>
</feature>
<dbReference type="PANTHER" id="PTHR30015:SF7">
    <property type="entry name" value="TYPE IV METHYL-DIRECTED RESTRICTION ENZYME ECOKMRR"/>
    <property type="match status" value="1"/>
</dbReference>
<evidence type="ECO:0000259" key="1">
    <source>
        <dbReference type="Pfam" id="PF04471"/>
    </source>
</evidence>
<protein>
    <submittedName>
        <fullName evidence="3">Restriction endonuclease</fullName>
    </submittedName>
</protein>
<dbReference type="EMBL" id="JBBMQS010000001">
    <property type="protein sequence ID" value="MEM5495950.1"/>
    <property type="molecule type" value="Genomic_DNA"/>
</dbReference>
<feature type="domain" description="Restriction system protein Mrr-like N-terminal" evidence="2">
    <location>
        <begin position="6"/>
        <end position="91"/>
    </location>
</feature>
<evidence type="ECO:0000259" key="2">
    <source>
        <dbReference type="Pfam" id="PF14338"/>
    </source>
</evidence>